<organism evidence="3 4">
    <name type="scientific">Microbacterium sorbitolivorans</name>
    <dbReference type="NCBI Taxonomy" id="1867410"/>
    <lineage>
        <taxon>Bacteria</taxon>
        <taxon>Bacillati</taxon>
        <taxon>Actinomycetota</taxon>
        <taxon>Actinomycetes</taxon>
        <taxon>Micrococcales</taxon>
        <taxon>Microbacteriaceae</taxon>
        <taxon>Microbacterium</taxon>
    </lineage>
</organism>
<dbReference type="Pfam" id="PF00498">
    <property type="entry name" value="FHA"/>
    <property type="match status" value="1"/>
</dbReference>
<accession>A0A367Y290</accession>
<dbReference type="PROSITE" id="PS50006">
    <property type="entry name" value="FHA_DOMAIN"/>
    <property type="match status" value="1"/>
</dbReference>
<name>A0A367Y290_9MICO</name>
<dbReference type="SUPFAM" id="SSF49879">
    <property type="entry name" value="SMAD/FHA domain"/>
    <property type="match status" value="1"/>
</dbReference>
<dbReference type="InterPro" id="IPR008984">
    <property type="entry name" value="SMAD_FHA_dom_sf"/>
</dbReference>
<dbReference type="InterPro" id="IPR022128">
    <property type="entry name" value="FhaA_N"/>
</dbReference>
<sequence>MGLLDSFERGLERAVNGAFAKTFRSGVQPVEIVAALRREMDTSAQVIGRDRILAPNSYEVLLSPADAERLSGLGAALRQELHAKAQEHGTSQGYTFSGPLTVSLRTSDDVQAGTLQVTSSAVQGDVVWQAALDIDGRRYPVTRARTVIGRGSDTDIPLADAGTSRRHVEVLWDGKRGMVHDLGSTNGSRLDGQMVSKALLADGQTITIGRTNIVFRVLASHAGRQVLAGQQNATQIIDDFQRGQR</sequence>
<keyword evidence="1" id="KW-0597">Phosphoprotein</keyword>
<dbReference type="RefSeq" id="WP_114117562.1">
    <property type="nucleotide sequence ID" value="NZ_BMHU01000003.1"/>
</dbReference>
<feature type="domain" description="FHA" evidence="2">
    <location>
        <begin position="146"/>
        <end position="195"/>
    </location>
</feature>
<protein>
    <submittedName>
        <fullName evidence="3">DUF2662 domain-containing protein</fullName>
    </submittedName>
</protein>
<dbReference type="AlphaFoldDB" id="A0A367Y290"/>
<comment type="caution">
    <text evidence="3">The sequence shown here is derived from an EMBL/GenBank/DDBJ whole genome shotgun (WGS) entry which is preliminary data.</text>
</comment>
<dbReference type="EMBL" id="QORO01000002">
    <property type="protein sequence ID" value="RCK59948.1"/>
    <property type="molecule type" value="Genomic_DNA"/>
</dbReference>
<evidence type="ECO:0000259" key="2">
    <source>
        <dbReference type="PROSITE" id="PS50006"/>
    </source>
</evidence>
<reference evidence="3 4" key="1">
    <citation type="submission" date="2018-07" db="EMBL/GenBank/DDBJ databases">
        <title>Microbacterium endoborsara sp. nov., a novel actinobacterium isolated from Borszczowia aralocaspica.</title>
        <authorList>
            <person name="An D."/>
        </authorList>
    </citation>
    <scope>NUCLEOTIDE SEQUENCE [LARGE SCALE GENOMIC DNA]</scope>
    <source>
        <strain evidence="3 4">C1.15228</strain>
    </source>
</reference>
<keyword evidence="4" id="KW-1185">Reference proteome</keyword>
<dbReference type="InterPro" id="IPR042287">
    <property type="entry name" value="FhaA_N_sf"/>
</dbReference>
<dbReference type="CDD" id="cd00060">
    <property type="entry name" value="FHA"/>
    <property type="match status" value="1"/>
</dbReference>
<dbReference type="SMART" id="SM00240">
    <property type="entry name" value="FHA"/>
    <property type="match status" value="1"/>
</dbReference>
<dbReference type="Pfam" id="PF12401">
    <property type="entry name" value="FhaA_N"/>
    <property type="match status" value="1"/>
</dbReference>
<dbReference type="OrthoDB" id="151099at2"/>
<dbReference type="Gene3D" id="2.60.200.20">
    <property type="match status" value="1"/>
</dbReference>
<dbReference type="Proteomes" id="UP000253508">
    <property type="component" value="Unassembled WGS sequence"/>
</dbReference>
<dbReference type="InterPro" id="IPR000253">
    <property type="entry name" value="FHA_dom"/>
</dbReference>
<dbReference type="Gene3D" id="3.30.2320.60">
    <property type="entry name" value="FhaA, phosphopeptide-binding domain (DUF3662)"/>
    <property type="match status" value="1"/>
</dbReference>
<proteinExistence type="predicted"/>
<evidence type="ECO:0000313" key="4">
    <source>
        <dbReference type="Proteomes" id="UP000253508"/>
    </source>
</evidence>
<evidence type="ECO:0000313" key="3">
    <source>
        <dbReference type="EMBL" id="RCK59948.1"/>
    </source>
</evidence>
<gene>
    <name evidence="3" type="ORF">DTO57_07285</name>
</gene>
<evidence type="ECO:0000256" key="1">
    <source>
        <dbReference type="ARBA" id="ARBA00022553"/>
    </source>
</evidence>